<sequence length="127" mass="15005">MGFFSKCLCCCYLSEEKFVHGYFLRYFIYVLCSFISIAASISLALLLYGIKSKNEKYMRQYIIIVFGICVILQILPVSLRIYSNKQILENPNNYVDIIKFRLPHNYQKIILKLKQNSLMKLKLKLQE</sequence>
<proteinExistence type="predicted"/>
<dbReference type="EMBL" id="MCFH01000049">
    <property type="protein sequence ID" value="ORX43898.1"/>
    <property type="molecule type" value="Genomic_DNA"/>
</dbReference>
<feature type="transmembrane region" description="Helical" evidence="1">
    <location>
        <begin position="26"/>
        <end position="49"/>
    </location>
</feature>
<evidence type="ECO:0000256" key="1">
    <source>
        <dbReference type="SAM" id="Phobius"/>
    </source>
</evidence>
<keyword evidence="1" id="KW-0812">Transmembrane</keyword>
<reference evidence="2 3" key="2">
    <citation type="submission" date="2016-08" db="EMBL/GenBank/DDBJ databases">
        <title>Pervasive Adenine N6-methylation of Active Genes in Fungi.</title>
        <authorList>
            <consortium name="DOE Joint Genome Institute"/>
            <person name="Mondo S.J."/>
            <person name="Dannebaum R.O."/>
            <person name="Kuo R.C."/>
            <person name="Labutti K."/>
            <person name="Haridas S."/>
            <person name="Kuo A."/>
            <person name="Salamov A."/>
            <person name="Ahrendt S.R."/>
            <person name="Lipzen A."/>
            <person name="Sullivan W."/>
            <person name="Andreopoulos W.B."/>
            <person name="Clum A."/>
            <person name="Lindquist E."/>
            <person name="Daum C."/>
            <person name="Ramamoorthy G.K."/>
            <person name="Gryganskyi A."/>
            <person name="Culley D."/>
            <person name="Magnuson J.K."/>
            <person name="James T.Y."/>
            <person name="O'Malley M.A."/>
            <person name="Stajich J.E."/>
            <person name="Spatafora J.W."/>
            <person name="Visel A."/>
            <person name="Grigoriev I.V."/>
        </authorList>
    </citation>
    <scope>NUCLEOTIDE SEQUENCE [LARGE SCALE GENOMIC DNA]</scope>
    <source>
        <strain evidence="3">finn</strain>
    </source>
</reference>
<dbReference type="AlphaFoldDB" id="A0A1Y1V1F5"/>
<accession>A0A1Y1V1F5</accession>
<reference evidence="2 3" key="1">
    <citation type="submission" date="2016-08" db="EMBL/GenBank/DDBJ databases">
        <title>Genomes of anaerobic fungi encode conserved fungal cellulosomes for biomass hydrolysis.</title>
        <authorList>
            <consortium name="DOE Joint Genome Institute"/>
            <person name="Haitjema C.H."/>
            <person name="Gilmore S.P."/>
            <person name="Henske J.K."/>
            <person name="Solomon K.V."/>
            <person name="De Groot R."/>
            <person name="Kuo A."/>
            <person name="Mondo S.J."/>
            <person name="Salamov A.A."/>
            <person name="Labutti K."/>
            <person name="Zhao Z."/>
            <person name="Chiniquy J."/>
            <person name="Barry K."/>
            <person name="Brewer H.M."/>
            <person name="Purvine S.O."/>
            <person name="Wright A.T."/>
            <person name="Boxma B."/>
            <person name="Van Alen T."/>
            <person name="Hackstein J.H."/>
            <person name="Baker S.E."/>
            <person name="Grigoriev I.V."/>
            <person name="O'Malley M.A."/>
        </authorList>
    </citation>
    <scope>NUCLEOTIDE SEQUENCE [LARGE SCALE GENOMIC DNA]</scope>
    <source>
        <strain evidence="3">finn</strain>
    </source>
</reference>
<gene>
    <name evidence="2" type="ORF">BCR36DRAFT_373552</name>
</gene>
<keyword evidence="1" id="KW-1133">Transmembrane helix</keyword>
<dbReference type="Proteomes" id="UP000193719">
    <property type="component" value="Unassembled WGS sequence"/>
</dbReference>
<keyword evidence="3" id="KW-1185">Reference proteome</keyword>
<name>A0A1Y1V1F5_9FUNG</name>
<protein>
    <submittedName>
        <fullName evidence="2">Uncharacterized protein</fullName>
    </submittedName>
</protein>
<feature type="transmembrane region" description="Helical" evidence="1">
    <location>
        <begin position="61"/>
        <end position="82"/>
    </location>
</feature>
<comment type="caution">
    <text evidence="2">The sequence shown here is derived from an EMBL/GenBank/DDBJ whole genome shotgun (WGS) entry which is preliminary data.</text>
</comment>
<organism evidence="2 3">
    <name type="scientific">Piromyces finnis</name>
    <dbReference type="NCBI Taxonomy" id="1754191"/>
    <lineage>
        <taxon>Eukaryota</taxon>
        <taxon>Fungi</taxon>
        <taxon>Fungi incertae sedis</taxon>
        <taxon>Chytridiomycota</taxon>
        <taxon>Chytridiomycota incertae sedis</taxon>
        <taxon>Neocallimastigomycetes</taxon>
        <taxon>Neocallimastigales</taxon>
        <taxon>Neocallimastigaceae</taxon>
        <taxon>Piromyces</taxon>
    </lineage>
</organism>
<evidence type="ECO:0000313" key="3">
    <source>
        <dbReference type="Proteomes" id="UP000193719"/>
    </source>
</evidence>
<keyword evidence="1" id="KW-0472">Membrane</keyword>
<evidence type="ECO:0000313" key="2">
    <source>
        <dbReference type="EMBL" id="ORX43898.1"/>
    </source>
</evidence>